<evidence type="ECO:0000313" key="5">
    <source>
        <dbReference type="Proteomes" id="UP000712600"/>
    </source>
</evidence>
<dbReference type="Pfam" id="PF07714">
    <property type="entry name" value="PK_Tyr_Ser-Thr"/>
    <property type="match status" value="1"/>
</dbReference>
<gene>
    <name evidence="4" type="ORF">F2Q69_00019192</name>
</gene>
<keyword evidence="2" id="KW-1003">Cell membrane</keyword>
<protein>
    <recommendedName>
        <fullName evidence="3">Serine-threonine/tyrosine-protein kinase catalytic domain-containing protein</fullName>
    </recommendedName>
</protein>
<dbReference type="GO" id="GO:0005886">
    <property type="term" value="C:plasma membrane"/>
    <property type="evidence" value="ECO:0007669"/>
    <property type="project" value="UniProtKB-SubCell"/>
</dbReference>
<dbReference type="Proteomes" id="UP000712600">
    <property type="component" value="Unassembled WGS sequence"/>
</dbReference>
<sequence length="313" mass="36187">MLNEEAESLGEIHHPNLVKLLDKPVQINLLDIHGFMFLSTEEEALPWETRVKIAIGVAEAIAFLHSIKKIPIHQELHMHNIMLDENDTQPLFQSTSALYRFSKYFKGLKPHIRSLSKNKLGSLTKRVKEAFSDLCVKQEQMMRMPTPENVRAEQEASARWQRVSDIEEKINLLDIHGFMFLSTEEEALPWETRVKIAIGVAEAIAFLHSIKKIPIHQELHMHNIMLDENDTQPLFQSTSALYRFSKYLKGLKPHIRSLSKNKLGSLTKRVKEAFSDLCVKQEQMMRMPTPETVRAEQEASARWQRVSDIEEKV</sequence>
<accession>A0A8S9Q6X5</accession>
<dbReference type="InterPro" id="IPR011009">
    <property type="entry name" value="Kinase-like_dom_sf"/>
</dbReference>
<dbReference type="AlphaFoldDB" id="A0A8S9Q6X5"/>
<dbReference type="PANTHER" id="PTHR45621">
    <property type="entry name" value="OS01G0588500 PROTEIN-RELATED"/>
    <property type="match status" value="1"/>
</dbReference>
<dbReference type="Gene3D" id="1.10.510.10">
    <property type="entry name" value="Transferase(Phosphotransferase) domain 1"/>
    <property type="match status" value="2"/>
</dbReference>
<dbReference type="InterPro" id="IPR050823">
    <property type="entry name" value="Plant_Ser_Thr_Prot_Kinase"/>
</dbReference>
<dbReference type="SUPFAM" id="SSF56112">
    <property type="entry name" value="Protein kinase-like (PK-like)"/>
    <property type="match status" value="2"/>
</dbReference>
<name>A0A8S9Q6X5_BRACR</name>
<proteinExistence type="predicted"/>
<feature type="domain" description="Serine-threonine/tyrosine-protein kinase catalytic" evidence="3">
    <location>
        <begin position="3"/>
        <end position="87"/>
    </location>
</feature>
<dbReference type="GO" id="GO:0004672">
    <property type="term" value="F:protein kinase activity"/>
    <property type="evidence" value="ECO:0007669"/>
    <property type="project" value="InterPro"/>
</dbReference>
<keyword evidence="2" id="KW-0472">Membrane</keyword>
<comment type="caution">
    <text evidence="4">The sequence shown here is derived from an EMBL/GenBank/DDBJ whole genome shotgun (WGS) entry which is preliminary data.</text>
</comment>
<dbReference type="EMBL" id="QGKX02001290">
    <property type="protein sequence ID" value="KAF3536791.1"/>
    <property type="molecule type" value="Genomic_DNA"/>
</dbReference>
<comment type="subcellular location">
    <subcellularLocation>
        <location evidence="1">Cell membrane</location>
    </subcellularLocation>
</comment>
<evidence type="ECO:0000256" key="1">
    <source>
        <dbReference type="ARBA" id="ARBA00004236"/>
    </source>
</evidence>
<organism evidence="4 5">
    <name type="scientific">Brassica cretica</name>
    <name type="common">Mustard</name>
    <dbReference type="NCBI Taxonomy" id="69181"/>
    <lineage>
        <taxon>Eukaryota</taxon>
        <taxon>Viridiplantae</taxon>
        <taxon>Streptophyta</taxon>
        <taxon>Embryophyta</taxon>
        <taxon>Tracheophyta</taxon>
        <taxon>Spermatophyta</taxon>
        <taxon>Magnoliopsida</taxon>
        <taxon>eudicotyledons</taxon>
        <taxon>Gunneridae</taxon>
        <taxon>Pentapetalae</taxon>
        <taxon>rosids</taxon>
        <taxon>malvids</taxon>
        <taxon>Brassicales</taxon>
        <taxon>Brassicaceae</taxon>
        <taxon>Brassiceae</taxon>
        <taxon>Brassica</taxon>
    </lineage>
</organism>
<evidence type="ECO:0000256" key="2">
    <source>
        <dbReference type="ARBA" id="ARBA00022475"/>
    </source>
</evidence>
<reference evidence="4" key="1">
    <citation type="submission" date="2019-12" db="EMBL/GenBank/DDBJ databases">
        <title>Genome sequencing and annotation of Brassica cretica.</title>
        <authorList>
            <person name="Studholme D.J."/>
            <person name="Sarris P."/>
        </authorList>
    </citation>
    <scope>NUCLEOTIDE SEQUENCE</scope>
    <source>
        <strain evidence="4">PFS-109/04</strain>
        <tissue evidence="4">Leaf</tissue>
    </source>
</reference>
<evidence type="ECO:0000259" key="3">
    <source>
        <dbReference type="Pfam" id="PF07714"/>
    </source>
</evidence>
<dbReference type="InterPro" id="IPR001245">
    <property type="entry name" value="Ser-Thr/Tyr_kinase_cat_dom"/>
</dbReference>
<evidence type="ECO:0000313" key="4">
    <source>
        <dbReference type="EMBL" id="KAF3536791.1"/>
    </source>
</evidence>